<evidence type="ECO:0000313" key="3">
    <source>
        <dbReference type="Proteomes" id="UP000440224"/>
    </source>
</evidence>
<dbReference type="OrthoDB" id="5505697at2"/>
<dbReference type="InterPro" id="IPR014469">
    <property type="entry name" value="DUF2271"/>
</dbReference>
<keyword evidence="3" id="KW-1185">Reference proteome</keyword>
<sequence>MASSNLHNGRRAWRIWPSFGLVAAFVAGCGPANGGDPAFWTPYRGGGGAPPDSELTSPSASAGSGGGGAGGGMAAADGLVFHFTTVSVDGEYAPKNVGAVWITDGQGTFVKTLELWAAKRAKHLVQWDVASGANIVDAVTGATRKNHGAHASSWNGTNLEGMPAPDGEYQVHVEFTEWNSSSKSEPDGPTVSIPFTRGSAPLDFVPPDTTGFTTMRLVYEP</sequence>
<name>A0A6N7PYB9_9BACT</name>
<organism evidence="2 3">
    <name type="scientific">Polyangium spumosum</name>
    <dbReference type="NCBI Taxonomy" id="889282"/>
    <lineage>
        <taxon>Bacteria</taxon>
        <taxon>Pseudomonadati</taxon>
        <taxon>Myxococcota</taxon>
        <taxon>Polyangia</taxon>
        <taxon>Polyangiales</taxon>
        <taxon>Polyangiaceae</taxon>
        <taxon>Polyangium</taxon>
    </lineage>
</organism>
<feature type="region of interest" description="Disordered" evidence="1">
    <location>
        <begin position="43"/>
        <end position="68"/>
    </location>
</feature>
<accession>A0A6N7PYB9</accession>
<dbReference type="Gene3D" id="2.60.40.4070">
    <property type="match status" value="1"/>
</dbReference>
<dbReference type="RefSeq" id="WP_153823795.1">
    <property type="nucleotide sequence ID" value="NZ_WJIE01000014.1"/>
</dbReference>
<gene>
    <name evidence="2" type="ORF">GF068_34570</name>
</gene>
<proteinExistence type="predicted"/>
<evidence type="ECO:0000313" key="2">
    <source>
        <dbReference type="EMBL" id="MRG97013.1"/>
    </source>
</evidence>
<reference evidence="2 3" key="1">
    <citation type="submission" date="2019-10" db="EMBL/GenBank/DDBJ databases">
        <title>A soil myxobacterium in the family Polyangiaceae.</title>
        <authorList>
            <person name="Li Y."/>
            <person name="Wang J."/>
        </authorList>
    </citation>
    <scope>NUCLEOTIDE SEQUENCE [LARGE SCALE GENOMIC DNA]</scope>
    <source>
        <strain evidence="2 3">DSM 14734</strain>
    </source>
</reference>
<dbReference type="Pfam" id="PF10029">
    <property type="entry name" value="DUF2271"/>
    <property type="match status" value="1"/>
</dbReference>
<comment type="caution">
    <text evidence="2">The sequence shown here is derived from an EMBL/GenBank/DDBJ whole genome shotgun (WGS) entry which is preliminary data.</text>
</comment>
<dbReference type="Proteomes" id="UP000440224">
    <property type="component" value="Unassembled WGS sequence"/>
</dbReference>
<dbReference type="AlphaFoldDB" id="A0A6N7PYB9"/>
<dbReference type="EMBL" id="WJIE01000014">
    <property type="protein sequence ID" value="MRG97013.1"/>
    <property type="molecule type" value="Genomic_DNA"/>
</dbReference>
<evidence type="ECO:0000256" key="1">
    <source>
        <dbReference type="SAM" id="MobiDB-lite"/>
    </source>
</evidence>
<protein>
    <submittedName>
        <fullName evidence="2">DUF2271 domain-containing protein</fullName>
    </submittedName>
</protein>